<evidence type="ECO:0000313" key="9">
    <source>
        <dbReference type="Proteomes" id="UP000192277"/>
    </source>
</evidence>
<dbReference type="PROSITE" id="PS51257">
    <property type="entry name" value="PROKAR_LIPOPROTEIN"/>
    <property type="match status" value="1"/>
</dbReference>
<keyword evidence="3" id="KW-0732">Signal</keyword>
<reference evidence="8 9" key="1">
    <citation type="submission" date="2016-04" db="EMBL/GenBank/DDBJ databases">
        <authorList>
            <person name="Chen L."/>
            <person name="Zhuang W."/>
            <person name="Wang G."/>
        </authorList>
    </citation>
    <scope>NUCLEOTIDE SEQUENCE [LARGE SCALE GENOMIC DNA]</scope>
    <source>
        <strain evidence="9">GR20</strain>
    </source>
</reference>
<name>A0ABX3NLY6_9BACT</name>
<comment type="similarity">
    <text evidence="2">Belongs to the SusD family.</text>
</comment>
<comment type="subcellular location">
    <subcellularLocation>
        <location evidence="1">Cell outer membrane</location>
    </subcellularLocation>
</comment>
<keyword evidence="5" id="KW-0998">Cell outer membrane</keyword>
<feature type="domain" description="RagB/SusD" evidence="6">
    <location>
        <begin position="351"/>
        <end position="494"/>
    </location>
</feature>
<evidence type="ECO:0000259" key="7">
    <source>
        <dbReference type="Pfam" id="PF14322"/>
    </source>
</evidence>
<dbReference type="EMBL" id="LWBO01000084">
    <property type="protein sequence ID" value="OQP39197.1"/>
    <property type="molecule type" value="Genomic_DNA"/>
</dbReference>
<keyword evidence="4" id="KW-0472">Membrane</keyword>
<evidence type="ECO:0000256" key="3">
    <source>
        <dbReference type="ARBA" id="ARBA00022729"/>
    </source>
</evidence>
<evidence type="ECO:0008006" key="10">
    <source>
        <dbReference type="Google" id="ProtNLM"/>
    </source>
</evidence>
<dbReference type="CDD" id="cd08977">
    <property type="entry name" value="SusD"/>
    <property type="match status" value="1"/>
</dbReference>
<sequence length="495" mass="56704">MNTLRKIHLAFFTLLLVTGATSCKKWLTLKPSDGIVGDTFWQTKEQLASAVNGIYASLIGNPPGITDRSMAEYLFMWGELRGDMVIPSNGATNYDIDIYNVNLQSTNTIVNWRGIYRTINYCNTVIKLAPGVLTKDKTLTQEQLGSYLSEAYTIRALMYFYLVRSFGDVPLKLNATTSDDQLEQLPKSKQAEVLDQIVNDLKTAEMTAVFTYGNTASDKGRVTKYTIYSLMADVYLWMDKYNDCITACDNVINSGRFGLITNRNFFYQIYDLGNSNESIFEFQYSKEALNPFYPMFTTTKRRYQASDAVMETIYTIDYVNPDSIDYRADGASVISSSNLISKFLFDATADASYNHWIVYRYADILLMKAEALNQLGRGPEALKLLYDVRRRSHAQPATDPAPDPNSVDQVTDFIVAERAREFSFEGKRWYDVLRNAKRNNYARLDIILDMVRTAVPPERQQSALNKYRDHNSHYFPVYFYELSTDKNLEQNPFYQ</sequence>
<evidence type="ECO:0000256" key="4">
    <source>
        <dbReference type="ARBA" id="ARBA00023136"/>
    </source>
</evidence>
<evidence type="ECO:0000259" key="6">
    <source>
        <dbReference type="Pfam" id="PF07980"/>
    </source>
</evidence>
<dbReference type="Proteomes" id="UP000192277">
    <property type="component" value="Unassembled WGS sequence"/>
</dbReference>
<accession>A0ABX3NLY6</accession>
<dbReference type="SUPFAM" id="SSF48452">
    <property type="entry name" value="TPR-like"/>
    <property type="match status" value="1"/>
</dbReference>
<dbReference type="Pfam" id="PF07980">
    <property type="entry name" value="SusD_RagB"/>
    <property type="match status" value="1"/>
</dbReference>
<evidence type="ECO:0000256" key="5">
    <source>
        <dbReference type="ARBA" id="ARBA00023237"/>
    </source>
</evidence>
<dbReference type="Pfam" id="PF14322">
    <property type="entry name" value="SusD-like_3"/>
    <property type="match status" value="1"/>
</dbReference>
<feature type="domain" description="SusD-like N-terminal" evidence="7">
    <location>
        <begin position="84"/>
        <end position="236"/>
    </location>
</feature>
<dbReference type="Gene3D" id="1.25.40.390">
    <property type="match status" value="1"/>
</dbReference>
<evidence type="ECO:0000313" key="8">
    <source>
        <dbReference type="EMBL" id="OQP39197.1"/>
    </source>
</evidence>
<protein>
    <recommendedName>
        <fullName evidence="10">RagB/SusD domain-containing protein</fullName>
    </recommendedName>
</protein>
<comment type="caution">
    <text evidence="8">The sequence shown here is derived from an EMBL/GenBank/DDBJ whole genome shotgun (WGS) entry which is preliminary data.</text>
</comment>
<organism evidence="8 9">
    <name type="scientific">Niastella koreensis</name>
    <dbReference type="NCBI Taxonomy" id="354356"/>
    <lineage>
        <taxon>Bacteria</taxon>
        <taxon>Pseudomonadati</taxon>
        <taxon>Bacteroidota</taxon>
        <taxon>Chitinophagia</taxon>
        <taxon>Chitinophagales</taxon>
        <taxon>Chitinophagaceae</taxon>
        <taxon>Niastella</taxon>
    </lineage>
</organism>
<dbReference type="InterPro" id="IPR012944">
    <property type="entry name" value="SusD_RagB_dom"/>
</dbReference>
<gene>
    <name evidence="8" type="ORF">A4D02_17885</name>
</gene>
<dbReference type="InterPro" id="IPR033985">
    <property type="entry name" value="SusD-like_N"/>
</dbReference>
<proteinExistence type="inferred from homology"/>
<dbReference type="RefSeq" id="WP_014217030.1">
    <property type="nucleotide sequence ID" value="NZ_LWBO01000084.1"/>
</dbReference>
<keyword evidence="9" id="KW-1185">Reference proteome</keyword>
<dbReference type="InterPro" id="IPR011990">
    <property type="entry name" value="TPR-like_helical_dom_sf"/>
</dbReference>
<evidence type="ECO:0000256" key="1">
    <source>
        <dbReference type="ARBA" id="ARBA00004442"/>
    </source>
</evidence>
<evidence type="ECO:0000256" key="2">
    <source>
        <dbReference type="ARBA" id="ARBA00006275"/>
    </source>
</evidence>